<evidence type="ECO:0000256" key="1">
    <source>
        <dbReference type="SAM" id="SignalP"/>
    </source>
</evidence>
<reference evidence="2 3" key="1">
    <citation type="submission" date="2021-03" db="EMBL/GenBank/DDBJ databases">
        <authorList>
            <person name="King G.J."/>
            <person name="Bancroft I."/>
            <person name="Baten A."/>
            <person name="Bloomfield J."/>
            <person name="Borpatragohain P."/>
            <person name="He Z."/>
            <person name="Irish N."/>
            <person name="Irwin J."/>
            <person name="Liu K."/>
            <person name="Mauleon R.P."/>
            <person name="Moore J."/>
            <person name="Morris R."/>
            <person name="Ostergaard L."/>
            <person name="Wang B."/>
            <person name="Wells R."/>
        </authorList>
    </citation>
    <scope>NUCLEOTIDE SEQUENCE [LARGE SCALE GENOMIC DNA]</scope>
    <source>
        <strain evidence="2">R-o-18</strain>
        <tissue evidence="2">Leaf</tissue>
    </source>
</reference>
<keyword evidence="1" id="KW-0732">Signal</keyword>
<organism evidence="2 3">
    <name type="scientific">Brassica rapa subsp. trilocularis</name>
    <dbReference type="NCBI Taxonomy" id="1813537"/>
    <lineage>
        <taxon>Eukaryota</taxon>
        <taxon>Viridiplantae</taxon>
        <taxon>Streptophyta</taxon>
        <taxon>Embryophyta</taxon>
        <taxon>Tracheophyta</taxon>
        <taxon>Spermatophyta</taxon>
        <taxon>Magnoliopsida</taxon>
        <taxon>eudicotyledons</taxon>
        <taxon>Gunneridae</taxon>
        <taxon>Pentapetalae</taxon>
        <taxon>rosids</taxon>
        <taxon>malvids</taxon>
        <taxon>Brassicales</taxon>
        <taxon>Brassicaceae</taxon>
        <taxon>Brassiceae</taxon>
        <taxon>Brassica</taxon>
    </lineage>
</organism>
<name>A0ABQ7KM04_BRACM</name>
<dbReference type="Proteomes" id="UP000823674">
    <property type="component" value="Chromosome A10"/>
</dbReference>
<sequence length="270" mass="31451">MLVTSCLLQLLVSFFMEGKCSAACAAWSAEACHQLSNLSCVFCGSKPSSEATPYDIKYHLLSSGRPVTARKTREKFREKERMKREKSCVLVWLRAEDLVSKSLESPKFFNLGFYRLCLLINIELVRCLLRAIGSILRTSDRQSRNIDRVIFGHLDRGCHKGGIRAWLYDARMGLVSNKHQDKLEWMERTYRGYYHHDQVCYPHGGVHYLPARNLGSNTQSRIFTWPLFRELQEGFGSKLFGDERYELLVESQELLQRVEFELYRSQEFKK</sequence>
<protein>
    <submittedName>
        <fullName evidence="2">Uncharacterized protein</fullName>
    </submittedName>
</protein>
<proteinExistence type="predicted"/>
<gene>
    <name evidence="2" type="primary">A10p008470.1_BraROA</name>
    <name evidence="2" type="ORF">IGI04_040145</name>
</gene>
<keyword evidence="3" id="KW-1185">Reference proteome</keyword>
<dbReference type="EMBL" id="JADBGQ010000010">
    <property type="protein sequence ID" value="KAG5375549.1"/>
    <property type="molecule type" value="Genomic_DNA"/>
</dbReference>
<feature type="signal peptide" evidence="1">
    <location>
        <begin position="1"/>
        <end position="22"/>
    </location>
</feature>
<comment type="caution">
    <text evidence="2">The sequence shown here is derived from an EMBL/GenBank/DDBJ whole genome shotgun (WGS) entry which is preliminary data.</text>
</comment>
<evidence type="ECO:0000313" key="2">
    <source>
        <dbReference type="EMBL" id="KAG5375549.1"/>
    </source>
</evidence>
<evidence type="ECO:0000313" key="3">
    <source>
        <dbReference type="Proteomes" id="UP000823674"/>
    </source>
</evidence>
<feature type="chain" id="PRO_5045752668" evidence="1">
    <location>
        <begin position="23"/>
        <end position="270"/>
    </location>
</feature>
<accession>A0ABQ7KM04</accession>